<name>A0AAJ5WQJ8_9BACT</name>
<sequence>MKKLHCLFFACLALQATLLLSCEKQEIQFGSDLPESYSRIISLDTVTPVISMFVVDSFPTSGNSIIFAGRYKDGQAGTTTTRSFFQFGLPNPIPSSPLADDAIFDSMVVVLHPKADFYGDSTKPMTYSLYELDEQPEYTYQTYLYNTSSVLTKPTPLASLRKSIRPSLDSLHFRLPDSKGKEFFDKINNQGTEFTEESNFLSYFKGLSLRVAADDLGAIYSFPTDSSTRMRLHYHTTIPYYTEQVLEFYLTRTGYQFNQVLTDRTGTMLEPTYSRQQEFPSTEAQPIGLTQSGTGVLMKINFPTLQEILTLGKTLRLLSAELELRPVEGTFEYTGSGLQLPSLFLAQTDATNNIGYALVGADGSSALTGTPIIDDIYRINTYYSFNLTSYISYLLTNSNAANLGLFVMQEYPGSTTSFKRAFIGSHLQSQYKTRLKLTVLTTTQ</sequence>
<accession>A0AAJ5WQJ8</accession>
<evidence type="ECO:0000313" key="3">
    <source>
        <dbReference type="Proteomes" id="UP001220610"/>
    </source>
</evidence>
<dbReference type="AlphaFoldDB" id="A0AAJ5WQJ8"/>
<organism evidence="2 3">
    <name type="scientific">Candidatus Pseudobacter hemicellulosilyticus</name>
    <dbReference type="NCBI Taxonomy" id="3121375"/>
    <lineage>
        <taxon>Bacteria</taxon>
        <taxon>Pseudomonadati</taxon>
        <taxon>Bacteroidota</taxon>
        <taxon>Chitinophagia</taxon>
        <taxon>Chitinophagales</taxon>
        <taxon>Chitinophagaceae</taxon>
        <taxon>Pseudobacter</taxon>
    </lineage>
</organism>
<dbReference type="PROSITE" id="PS51257">
    <property type="entry name" value="PROKAR_LIPOPROTEIN"/>
    <property type="match status" value="1"/>
</dbReference>
<dbReference type="InterPro" id="IPR025366">
    <property type="entry name" value="DUF4270"/>
</dbReference>
<dbReference type="Proteomes" id="UP001220610">
    <property type="component" value="Chromosome"/>
</dbReference>
<dbReference type="Pfam" id="PF14092">
    <property type="entry name" value="DUF4270"/>
    <property type="match status" value="1"/>
</dbReference>
<dbReference type="EMBL" id="CP119311">
    <property type="protein sequence ID" value="WEK35454.1"/>
    <property type="molecule type" value="Genomic_DNA"/>
</dbReference>
<feature type="signal peptide" evidence="1">
    <location>
        <begin position="1"/>
        <end position="21"/>
    </location>
</feature>
<feature type="chain" id="PRO_5042609056" evidence="1">
    <location>
        <begin position="22"/>
        <end position="444"/>
    </location>
</feature>
<proteinExistence type="predicted"/>
<evidence type="ECO:0000256" key="1">
    <source>
        <dbReference type="SAM" id="SignalP"/>
    </source>
</evidence>
<keyword evidence="1" id="KW-0732">Signal</keyword>
<gene>
    <name evidence="2" type="ORF">P0Y53_23425</name>
</gene>
<protein>
    <submittedName>
        <fullName evidence="2">DUF4270 family protein</fullName>
    </submittedName>
</protein>
<evidence type="ECO:0000313" key="2">
    <source>
        <dbReference type="EMBL" id="WEK35454.1"/>
    </source>
</evidence>
<reference evidence="2" key="1">
    <citation type="submission" date="2023-03" db="EMBL/GenBank/DDBJ databases">
        <title>Andean soil-derived lignocellulolytic bacterial consortium as a source of novel taxa and putative plastic-active enzymes.</title>
        <authorList>
            <person name="Diaz-Garcia L."/>
            <person name="Chuvochina M."/>
            <person name="Feuerriegel G."/>
            <person name="Bunk B."/>
            <person name="Sproer C."/>
            <person name="Streit W.R."/>
            <person name="Rodriguez L.M."/>
            <person name="Overmann J."/>
            <person name="Jimenez D.J."/>
        </authorList>
    </citation>
    <scope>NUCLEOTIDE SEQUENCE</scope>
    <source>
        <strain evidence="2">MAG 7</strain>
    </source>
</reference>